<keyword evidence="4 8" id="KW-1133">Transmembrane helix</keyword>
<evidence type="ECO:0000256" key="3">
    <source>
        <dbReference type="ARBA" id="ARBA00022692"/>
    </source>
</evidence>
<dbReference type="AlphaFoldDB" id="A0A9P3PMW8"/>
<name>A0A9P3PMW8_LYOSH</name>
<keyword evidence="3 8" id="KW-0812">Transmembrane</keyword>
<dbReference type="OrthoDB" id="19859at2759"/>
<feature type="transmembrane region" description="Helical" evidence="8">
    <location>
        <begin position="291"/>
        <end position="313"/>
    </location>
</feature>
<evidence type="ECO:0000256" key="9">
    <source>
        <dbReference type="SAM" id="SignalP"/>
    </source>
</evidence>
<dbReference type="PANTHER" id="PTHR16133">
    <property type="entry name" value="SOLUTE CARRIER FAMILY 39 ZINC TRANSPORTER , MEMBER 9-RELATED"/>
    <property type="match status" value="1"/>
</dbReference>
<keyword evidence="6 8" id="KW-0472">Membrane</keyword>
<reference evidence="10" key="1">
    <citation type="submission" date="2022-07" db="EMBL/GenBank/DDBJ databases">
        <title>The genome of Lyophyllum shimeji provides insight into the initial evolution of ectomycorrhizal fungal genome.</title>
        <authorList>
            <person name="Kobayashi Y."/>
            <person name="Shibata T."/>
            <person name="Hirakawa H."/>
            <person name="Shigenobu S."/>
            <person name="Nishiyama T."/>
            <person name="Yamada A."/>
            <person name="Hasebe M."/>
            <person name="Kawaguchi M."/>
        </authorList>
    </citation>
    <scope>NUCLEOTIDE SEQUENCE</scope>
    <source>
        <strain evidence="10">AT787</strain>
    </source>
</reference>
<evidence type="ECO:0000256" key="1">
    <source>
        <dbReference type="ARBA" id="ARBA00004127"/>
    </source>
</evidence>
<gene>
    <name evidence="10" type="ORF">LshimejAT787_0501020</name>
</gene>
<feature type="region of interest" description="Disordered" evidence="7">
    <location>
        <begin position="223"/>
        <end position="248"/>
    </location>
</feature>
<comment type="caution">
    <text evidence="10">The sequence shown here is derived from an EMBL/GenBank/DDBJ whole genome shotgun (WGS) entry which is preliminary data.</text>
</comment>
<evidence type="ECO:0000256" key="8">
    <source>
        <dbReference type="SAM" id="Phobius"/>
    </source>
</evidence>
<evidence type="ECO:0000256" key="5">
    <source>
        <dbReference type="ARBA" id="ARBA00023034"/>
    </source>
</evidence>
<feature type="chain" id="PRO_5040274383" evidence="9">
    <location>
        <begin position="21"/>
        <end position="415"/>
    </location>
</feature>
<proteinExistence type="predicted"/>
<feature type="transmembrane region" description="Helical" evidence="8">
    <location>
        <begin position="325"/>
        <end position="347"/>
    </location>
</feature>
<feature type="transmembrane region" description="Helical" evidence="8">
    <location>
        <begin position="91"/>
        <end position="114"/>
    </location>
</feature>
<dbReference type="EMBL" id="BRPK01000005">
    <property type="protein sequence ID" value="GLB38237.1"/>
    <property type="molecule type" value="Genomic_DNA"/>
</dbReference>
<accession>A0A9P3PMW8</accession>
<dbReference type="GO" id="GO:0006829">
    <property type="term" value="P:zinc ion transport"/>
    <property type="evidence" value="ECO:0007669"/>
    <property type="project" value="InterPro"/>
</dbReference>
<feature type="transmembrane region" description="Helical" evidence="8">
    <location>
        <begin position="353"/>
        <end position="373"/>
    </location>
</feature>
<feature type="transmembrane region" description="Helical" evidence="8">
    <location>
        <begin position="394"/>
        <end position="412"/>
    </location>
</feature>
<feature type="transmembrane region" description="Helical" evidence="8">
    <location>
        <begin position="158"/>
        <end position="177"/>
    </location>
</feature>
<sequence>MKFFAVTATSLLILAGLAAASPEPLEAEGLSKRACTPSKCACNGVQGQFCGTSTINPDCVKGHVYDHDTLVSLLPLLKDRLYPLESLVAEMLALLGLMSLVLGIASFACGTLPLSFVFSKSHLDRLSALGTGLLLGAALGVIIPEGIETAAKENTARFLTHTIALSLLFGFTFMLIIEQLVSPHAHSHSHHHADNLSLHTVKGDPNHKSAVLEFDAELGDLERDEGVDHPGYPQPRAPAPVPSHEVEAPGPTSRAFPLTFGLAVHGLADGLALGASSLAQTGSGGTSSLPLIVFLALIIHKAPTSLALTTSLLATSLPRAKCKKYLAVFASSTPIGAIASYLLFSFLGNGDGGWTGVALLFSGGTFLYVATVLQPVSEHSGSHVSGELRPGRRVLYISLGMFVPFLLSALLGHRH</sequence>
<keyword evidence="9" id="KW-0732">Signal</keyword>
<dbReference type="PANTHER" id="PTHR16133:SF0">
    <property type="entry name" value="ZINC_IRON REGULATED TRANSPORTER-RELATED PROTEIN 102B, ISOFORM E"/>
    <property type="match status" value="1"/>
</dbReference>
<evidence type="ECO:0000256" key="6">
    <source>
        <dbReference type="ARBA" id="ARBA00023136"/>
    </source>
</evidence>
<evidence type="ECO:0000256" key="7">
    <source>
        <dbReference type="SAM" id="MobiDB-lite"/>
    </source>
</evidence>
<evidence type="ECO:0000256" key="2">
    <source>
        <dbReference type="ARBA" id="ARBA00004394"/>
    </source>
</evidence>
<dbReference type="GO" id="GO:0000139">
    <property type="term" value="C:Golgi membrane"/>
    <property type="evidence" value="ECO:0007669"/>
    <property type="project" value="UniProtKB-SubCell"/>
</dbReference>
<dbReference type="Pfam" id="PF02535">
    <property type="entry name" value="Zip"/>
    <property type="match status" value="1"/>
</dbReference>
<keyword evidence="5" id="KW-0333">Golgi apparatus</keyword>
<feature type="compositionally biased region" description="Pro residues" evidence="7">
    <location>
        <begin position="232"/>
        <end position="241"/>
    </location>
</feature>
<dbReference type="InterPro" id="IPR003689">
    <property type="entry name" value="ZIP"/>
</dbReference>
<comment type="subcellular location">
    <subcellularLocation>
        <location evidence="1">Endomembrane system</location>
        <topology evidence="1">Multi-pass membrane protein</topology>
    </subcellularLocation>
    <subcellularLocation>
        <location evidence="2">Golgi apparatus membrane</location>
    </subcellularLocation>
</comment>
<dbReference type="GO" id="GO:0046873">
    <property type="term" value="F:metal ion transmembrane transporter activity"/>
    <property type="evidence" value="ECO:0007669"/>
    <property type="project" value="InterPro"/>
</dbReference>
<feature type="transmembrane region" description="Helical" evidence="8">
    <location>
        <begin position="126"/>
        <end position="143"/>
    </location>
</feature>
<organism evidence="10 11">
    <name type="scientific">Lyophyllum shimeji</name>
    <name type="common">Hon-shimeji</name>
    <name type="synonym">Tricholoma shimeji</name>
    <dbReference type="NCBI Taxonomy" id="47721"/>
    <lineage>
        <taxon>Eukaryota</taxon>
        <taxon>Fungi</taxon>
        <taxon>Dikarya</taxon>
        <taxon>Basidiomycota</taxon>
        <taxon>Agaricomycotina</taxon>
        <taxon>Agaricomycetes</taxon>
        <taxon>Agaricomycetidae</taxon>
        <taxon>Agaricales</taxon>
        <taxon>Tricholomatineae</taxon>
        <taxon>Lyophyllaceae</taxon>
        <taxon>Lyophyllum</taxon>
    </lineage>
</organism>
<evidence type="ECO:0000313" key="10">
    <source>
        <dbReference type="EMBL" id="GLB38237.1"/>
    </source>
</evidence>
<evidence type="ECO:0000313" key="11">
    <source>
        <dbReference type="Proteomes" id="UP001063166"/>
    </source>
</evidence>
<dbReference type="InterPro" id="IPR045891">
    <property type="entry name" value="ZIP9"/>
</dbReference>
<feature type="signal peptide" evidence="9">
    <location>
        <begin position="1"/>
        <end position="20"/>
    </location>
</feature>
<keyword evidence="11" id="KW-1185">Reference proteome</keyword>
<protein>
    <submittedName>
        <fullName evidence="10">ZIP Zinc transporter</fullName>
    </submittedName>
</protein>
<evidence type="ECO:0000256" key="4">
    <source>
        <dbReference type="ARBA" id="ARBA00022989"/>
    </source>
</evidence>
<dbReference type="Proteomes" id="UP001063166">
    <property type="component" value="Unassembled WGS sequence"/>
</dbReference>